<feature type="domain" description="HD" evidence="1">
    <location>
        <begin position="226"/>
        <end position="321"/>
    </location>
</feature>
<dbReference type="CDD" id="cd00077">
    <property type="entry name" value="HDc"/>
    <property type="match status" value="1"/>
</dbReference>
<proteinExistence type="predicted"/>
<dbReference type="InterPro" id="IPR003607">
    <property type="entry name" value="HD/PDEase_dom"/>
</dbReference>
<dbReference type="SMART" id="SM00471">
    <property type="entry name" value="HDc"/>
    <property type="match status" value="1"/>
</dbReference>
<reference evidence="2 3" key="1">
    <citation type="journal article" date="2011" name="EMBO J.">
        <title>Structural diversity of bacterial flagellar motors.</title>
        <authorList>
            <person name="Chen S."/>
            <person name="Beeby M."/>
            <person name="Murphy G.E."/>
            <person name="Leadbetter J.R."/>
            <person name="Hendrixson D.R."/>
            <person name="Briegel A."/>
            <person name="Li Z."/>
            <person name="Shi J."/>
            <person name="Tocheva E.I."/>
            <person name="Muller A."/>
            <person name="Dobro M.J."/>
            <person name="Jensen G.J."/>
        </authorList>
    </citation>
    <scope>NUCLEOTIDE SEQUENCE [LARGE SCALE GENOMIC DNA]</scope>
    <source>
        <strain evidence="2 3">DSM 6540</strain>
    </source>
</reference>
<dbReference type="InterPro" id="IPR006674">
    <property type="entry name" value="HD_domain"/>
</dbReference>
<protein>
    <recommendedName>
        <fullName evidence="1">HD domain-containing protein</fullName>
    </recommendedName>
</protein>
<evidence type="ECO:0000259" key="1">
    <source>
        <dbReference type="PROSITE" id="PS51831"/>
    </source>
</evidence>
<sequence>MSSFGERENIAALILAAGYSSRAPQFKPLLPLGDSTVIEQVIRNFRRAGIKDITVVAGHRAGELIPVLERARVRWVVNEQYSQGMYSSVVSGVKTLAAATQACFLLPGDMPLVKSHTLKVLCRTYRKLSPYVCYPVIQGERGHPPLLSSRLFPEILAWQGQGGLRPLLARYEAWAEEAEVQDGGIAADLDTGEDYENICRLFARREAPALAECEAILRKRAAPEPVVRHSRLVSAVAWRLADSLNQAGLGLNLELVAAAGLLHDLAKGKPDHARYGANILRRLGYPKVAAIVAVHGDIAFEEESPLDEAAVVYLADKLVQGDRIVSVDERFRPSLQRFAADEAVLPLIEKRRSTAQRIGAKAELLLGADLATVCPAGAGKEGIR</sequence>
<organism evidence="2 3">
    <name type="scientific">Acetonema longum DSM 6540</name>
    <dbReference type="NCBI Taxonomy" id="1009370"/>
    <lineage>
        <taxon>Bacteria</taxon>
        <taxon>Bacillati</taxon>
        <taxon>Bacillota</taxon>
        <taxon>Negativicutes</taxon>
        <taxon>Acetonemataceae</taxon>
        <taxon>Acetonema</taxon>
    </lineage>
</organism>
<comment type="caution">
    <text evidence="2">The sequence shown here is derived from an EMBL/GenBank/DDBJ whole genome shotgun (WGS) entry which is preliminary data.</text>
</comment>
<dbReference type="SUPFAM" id="SSF53448">
    <property type="entry name" value="Nucleotide-diphospho-sugar transferases"/>
    <property type="match status" value="1"/>
</dbReference>
<dbReference type="Gene3D" id="1.10.3210.10">
    <property type="entry name" value="Hypothetical protein af1432"/>
    <property type="match status" value="1"/>
</dbReference>
<dbReference type="STRING" id="1009370.ALO_01954"/>
<dbReference type="InterPro" id="IPR006675">
    <property type="entry name" value="HDIG_dom"/>
</dbReference>
<dbReference type="PANTHER" id="PTHR43777:SF1">
    <property type="entry name" value="MOLYBDENUM COFACTOR CYTIDYLYLTRANSFERASE"/>
    <property type="match status" value="1"/>
</dbReference>
<accession>F7NEC8</accession>
<name>F7NEC8_9FIRM</name>
<dbReference type="InterPro" id="IPR054703">
    <property type="entry name" value="Mop-rel"/>
</dbReference>
<dbReference type="GO" id="GO:0016779">
    <property type="term" value="F:nucleotidyltransferase activity"/>
    <property type="evidence" value="ECO:0007669"/>
    <property type="project" value="UniProtKB-ARBA"/>
</dbReference>
<dbReference type="RefSeq" id="WP_004092230.1">
    <property type="nucleotide sequence ID" value="NZ_AFGF01000016.1"/>
</dbReference>
<dbReference type="NCBIfam" id="NF045665">
    <property type="entry name" value="NTPtran_DVU1551"/>
    <property type="match status" value="1"/>
</dbReference>
<dbReference type="PANTHER" id="PTHR43777">
    <property type="entry name" value="MOLYBDENUM COFACTOR CYTIDYLYLTRANSFERASE"/>
    <property type="match status" value="1"/>
</dbReference>
<dbReference type="PROSITE" id="PS51831">
    <property type="entry name" value="HD"/>
    <property type="match status" value="1"/>
</dbReference>
<keyword evidence="3" id="KW-1185">Reference proteome</keyword>
<dbReference type="Pfam" id="PF01966">
    <property type="entry name" value="HD"/>
    <property type="match status" value="1"/>
</dbReference>
<dbReference type="OrthoDB" id="285216at2"/>
<dbReference type="Proteomes" id="UP000003240">
    <property type="component" value="Unassembled WGS sequence"/>
</dbReference>
<dbReference type="Gene3D" id="3.90.550.10">
    <property type="entry name" value="Spore Coat Polysaccharide Biosynthesis Protein SpsA, Chain A"/>
    <property type="match status" value="1"/>
</dbReference>
<evidence type="ECO:0000313" key="2">
    <source>
        <dbReference type="EMBL" id="EGO65640.1"/>
    </source>
</evidence>
<dbReference type="CDD" id="cd04182">
    <property type="entry name" value="GT_2_like_f"/>
    <property type="match status" value="1"/>
</dbReference>
<dbReference type="eggNOG" id="COG2068">
    <property type="taxonomic scope" value="Bacteria"/>
</dbReference>
<dbReference type="NCBIfam" id="TIGR00277">
    <property type="entry name" value="HDIG"/>
    <property type="match status" value="1"/>
</dbReference>
<evidence type="ECO:0000313" key="3">
    <source>
        <dbReference type="Proteomes" id="UP000003240"/>
    </source>
</evidence>
<dbReference type="InterPro" id="IPR029044">
    <property type="entry name" value="Nucleotide-diphossugar_trans"/>
</dbReference>
<dbReference type="InterPro" id="IPR025877">
    <property type="entry name" value="MobA-like_NTP_Trfase"/>
</dbReference>
<dbReference type="Pfam" id="PF12804">
    <property type="entry name" value="NTP_transf_3"/>
    <property type="match status" value="1"/>
</dbReference>
<gene>
    <name evidence="2" type="ORF">ALO_01954</name>
</gene>
<dbReference type="AlphaFoldDB" id="F7NEC8"/>
<dbReference type="SUPFAM" id="SSF109604">
    <property type="entry name" value="HD-domain/PDEase-like"/>
    <property type="match status" value="1"/>
</dbReference>
<dbReference type="EMBL" id="AFGF01000016">
    <property type="protein sequence ID" value="EGO65640.1"/>
    <property type="molecule type" value="Genomic_DNA"/>
</dbReference>